<dbReference type="AlphaFoldDB" id="A0A9W9WWI6"/>
<dbReference type="OrthoDB" id="4366783at2759"/>
<reference evidence="1" key="1">
    <citation type="submission" date="2022-12" db="EMBL/GenBank/DDBJ databases">
        <authorList>
            <person name="Petersen C."/>
        </authorList>
    </citation>
    <scope>NUCLEOTIDE SEQUENCE</scope>
    <source>
        <strain evidence="1">IBT 17660</strain>
    </source>
</reference>
<accession>A0A9W9WWI6</accession>
<dbReference type="EMBL" id="JAPWDO010000003">
    <property type="protein sequence ID" value="KAJ5478048.1"/>
    <property type="molecule type" value="Genomic_DNA"/>
</dbReference>
<evidence type="ECO:0000313" key="2">
    <source>
        <dbReference type="Proteomes" id="UP001147760"/>
    </source>
</evidence>
<evidence type="ECO:0000313" key="1">
    <source>
        <dbReference type="EMBL" id="KAJ5478048.1"/>
    </source>
</evidence>
<reference evidence="1" key="2">
    <citation type="journal article" date="2023" name="IMA Fungus">
        <title>Comparative genomic study of the Penicillium genus elucidates a diverse pangenome and 15 lateral gene transfer events.</title>
        <authorList>
            <person name="Petersen C."/>
            <person name="Sorensen T."/>
            <person name="Nielsen M.R."/>
            <person name="Sondergaard T.E."/>
            <person name="Sorensen J.L."/>
            <person name="Fitzpatrick D.A."/>
            <person name="Frisvad J.C."/>
            <person name="Nielsen K.L."/>
        </authorList>
    </citation>
    <scope>NUCLEOTIDE SEQUENCE</scope>
    <source>
        <strain evidence="1">IBT 17660</strain>
    </source>
</reference>
<name>A0A9W9WWI6_9EURO</name>
<sequence>MANPVVHPGLGPTRHFDNPADAAAVKPEPLHHLRRPARMQSMSVLVMSTASKDASKRELARFLATSPADERDLLPFLGTSQAVESHRPQDLCTPGKISAFCDYLLNTNHPVLRLVTRNNRRILERFRKEPKYSDLAYVLNPDRATWYHRRRRHPPKTYQSLPDDWQEIETAVSTLFAESQTPDARVKVMLHHPFRHERELLELDGPDAYGQRAYHTQPDDRYGRDVNDIPEDLFEDLAHEEGEPPRSWQDLARRAPNRGLATRLQDPDKLGERDVDLAYDWTPHMDRNKDLHIPPDYWRPYPRILRHLKPDLTLPLAPAG</sequence>
<comment type="caution">
    <text evidence="1">The sequence shown here is derived from an EMBL/GenBank/DDBJ whole genome shotgun (WGS) entry which is preliminary data.</text>
</comment>
<protein>
    <submittedName>
        <fullName evidence="1">Uncharacterized protein</fullName>
    </submittedName>
</protein>
<organism evidence="1 2">
    <name type="scientific">Penicillium desertorum</name>
    <dbReference type="NCBI Taxonomy" id="1303715"/>
    <lineage>
        <taxon>Eukaryota</taxon>
        <taxon>Fungi</taxon>
        <taxon>Dikarya</taxon>
        <taxon>Ascomycota</taxon>
        <taxon>Pezizomycotina</taxon>
        <taxon>Eurotiomycetes</taxon>
        <taxon>Eurotiomycetidae</taxon>
        <taxon>Eurotiales</taxon>
        <taxon>Aspergillaceae</taxon>
        <taxon>Penicillium</taxon>
    </lineage>
</organism>
<keyword evidence="2" id="KW-1185">Reference proteome</keyword>
<proteinExistence type="predicted"/>
<dbReference type="Proteomes" id="UP001147760">
    <property type="component" value="Unassembled WGS sequence"/>
</dbReference>
<gene>
    <name evidence="1" type="ORF">N7530_003557</name>
</gene>